<protein>
    <submittedName>
        <fullName evidence="1">Uncharacterized protein</fullName>
    </submittedName>
</protein>
<reference evidence="1" key="1">
    <citation type="submission" date="2023-04" db="EMBL/GenBank/DDBJ databases">
        <authorList>
            <consortium name="ELIXIR-Norway"/>
        </authorList>
    </citation>
    <scope>NUCLEOTIDE SEQUENCE [LARGE SCALE GENOMIC DNA]</scope>
</reference>
<dbReference type="EMBL" id="OX459956">
    <property type="protein sequence ID" value="CAI9161869.1"/>
    <property type="molecule type" value="Genomic_DNA"/>
</dbReference>
<sequence length="99" mass="10818">MVSSSQTEILYSLNSNSPLSLPTPFYLRLEPTSLNSSNNWNPAVLTLCESTNCSLPGSSGVGSHSFLQGNFPTQGSDSCLLHCRQILYRSATREAHKRL</sequence>
<evidence type="ECO:0000313" key="1">
    <source>
        <dbReference type="EMBL" id="CAI9161869.1"/>
    </source>
</evidence>
<organism evidence="1 2">
    <name type="scientific">Rangifer tarandus platyrhynchus</name>
    <name type="common">Svalbard reindeer</name>
    <dbReference type="NCBI Taxonomy" id="3082113"/>
    <lineage>
        <taxon>Eukaryota</taxon>
        <taxon>Metazoa</taxon>
        <taxon>Chordata</taxon>
        <taxon>Craniata</taxon>
        <taxon>Vertebrata</taxon>
        <taxon>Euteleostomi</taxon>
        <taxon>Mammalia</taxon>
        <taxon>Eutheria</taxon>
        <taxon>Laurasiatheria</taxon>
        <taxon>Artiodactyla</taxon>
        <taxon>Ruminantia</taxon>
        <taxon>Pecora</taxon>
        <taxon>Cervidae</taxon>
        <taxon>Odocoileinae</taxon>
        <taxon>Rangifer</taxon>
    </lineage>
</organism>
<dbReference type="Proteomes" id="UP001176941">
    <property type="component" value="Chromosome 20"/>
</dbReference>
<evidence type="ECO:0000313" key="2">
    <source>
        <dbReference type="Proteomes" id="UP001176941"/>
    </source>
</evidence>
<proteinExistence type="predicted"/>
<gene>
    <name evidence="1" type="ORF">MRATA1EN1_LOCUS10831</name>
</gene>
<accession>A0ABN8YJZ7</accession>
<name>A0ABN8YJZ7_RANTA</name>
<keyword evidence="2" id="KW-1185">Reference proteome</keyword>